<gene>
    <name evidence="2" type="primary">F5K24.12</name>
    <name evidence="3" type="ordered locus">At4g07770</name>
</gene>
<dbReference type="SUPFAM" id="SSF56672">
    <property type="entry name" value="DNA/RNA polymerases"/>
    <property type="match status" value="1"/>
</dbReference>
<dbReference type="PANTHER" id="PTHR33116:SF84">
    <property type="entry name" value="RNA-DIRECTED DNA POLYMERASE"/>
    <property type="match status" value="1"/>
</dbReference>
<reference evidence="2" key="3">
    <citation type="submission" date="1999-03" db="EMBL/GenBank/DDBJ databases">
        <title>The A. thaliana Genome Sequencing Project.</title>
        <authorList>
            <person name="WashU"/>
        </authorList>
    </citation>
    <scope>NUCLEOTIDE SEQUENCE</scope>
</reference>
<keyword evidence="3" id="KW-0695">RNA-directed DNA polymerase</keyword>
<reference evidence="3" key="5">
    <citation type="submission" date="2000-03" db="EMBL/GenBank/DDBJ databases">
        <authorList>
            <person name="EU Arabidopsis sequencing project"/>
        </authorList>
    </citation>
    <scope>NUCLEOTIDE SEQUENCE</scope>
</reference>
<name>Q9ZPG7_ARATH</name>
<evidence type="ECO:0000313" key="2">
    <source>
        <dbReference type="EMBL" id="AAD17361.1"/>
    </source>
</evidence>
<reference evidence="2" key="2">
    <citation type="submission" date="1999-02" db="EMBL/GenBank/DDBJ databases">
        <authorList>
            <person name="Waterston R."/>
        </authorList>
    </citation>
    <scope>NUCLEOTIDE SEQUENCE</scope>
</reference>
<accession>Q9ZPG7</accession>
<dbReference type="EMBL" id="AF128395">
    <property type="protein sequence ID" value="AAD17361.1"/>
    <property type="molecule type" value="Genomic_DNA"/>
</dbReference>
<keyword evidence="3" id="KW-0808">Transferase</keyword>
<dbReference type="AlphaFoldDB" id="Q9ZPG7"/>
<keyword evidence="3" id="KW-0548">Nucleotidyltransferase</keyword>
<feature type="domain" description="Reverse transcriptase" evidence="1">
    <location>
        <begin position="15"/>
        <end position="94"/>
    </location>
</feature>
<dbReference type="Pfam" id="PF00078">
    <property type="entry name" value="RVT_1"/>
    <property type="match status" value="1"/>
</dbReference>
<evidence type="ECO:0000313" key="3">
    <source>
        <dbReference type="EMBL" id="CAB77936.1"/>
    </source>
</evidence>
<dbReference type="EMBL" id="AL161507">
    <property type="protein sequence ID" value="CAB77936.1"/>
    <property type="molecule type" value="Genomic_DNA"/>
</dbReference>
<reference evidence="2" key="4">
    <citation type="submission" date="1999-03" db="EMBL/GenBank/DDBJ databases">
        <title>The sequence of A. thaliana F5K24.</title>
        <authorList>
            <person name="Joshu C."/>
            <person name="Holmes A."/>
        </authorList>
    </citation>
    <scope>NUCLEOTIDE SEQUENCE</scope>
</reference>
<dbReference type="PANTHER" id="PTHR33116">
    <property type="entry name" value="REVERSE TRANSCRIPTASE ZINC-BINDING DOMAIN-CONTAINING PROTEIN-RELATED-RELATED"/>
    <property type="match status" value="1"/>
</dbReference>
<dbReference type="GO" id="GO:0003964">
    <property type="term" value="F:RNA-directed DNA polymerase activity"/>
    <property type="evidence" value="ECO:0007669"/>
    <property type="project" value="UniProtKB-KW"/>
</dbReference>
<feature type="non-terminal residue" evidence="2">
    <location>
        <position position="1"/>
    </location>
</feature>
<evidence type="ECO:0000259" key="1">
    <source>
        <dbReference type="Pfam" id="PF00078"/>
    </source>
</evidence>
<sequence>ENVLLASEIVKGYHKDSISTRSAIKIDISKAFDLVQWPFLLATLSTLNLPSKFIKWIELCISTASFSIQINGELSGLFRSARGLRQGCSLSPYIGTKIGYHPKCQNLQLTHLWLQTSLEKSTLYMAGVKESDMEISGLPLLTKRMTRNDYTRLIEKIRDKIGKWTTRHLSFAGQLQLISSVIQNLTNFWMSAFWLPTACIKEINSLCSAFLWSGPKLSTKKAKVVWSEVCTPKCEGGLGLRSLIETNKVSCLKLIRRITSSTSFSSLKENSTLGSWMWKKLLKYRELAAGFIQTEVQNGRSTSFWFDNWSHLGRLIERTGQRGCIDMGFTLHATVSEAVLRHKKRRHRIDTLNPIETALNDIRSKGHIEAEDIVRWKGKGNIFKTRFSTKET</sequence>
<reference key="1">
    <citation type="journal article" date="1999" name="Nature">
        <title>Sequence and analysis of chromosome 4 of the plant Arabidopsis thaliana.</title>
        <authorList>
            <consortium name="EU"/>
            <consortium name="CSHL and WU Arabidopsis Sequencing Project"/>
            <person name="Mayer K."/>
            <person name="Schuller C."/>
            <person name="Wambutt R."/>
            <person name="Murphy G."/>
            <person name="Volckaert G."/>
            <person name="Pohl T."/>
            <person name="Dusterhoft A."/>
            <person name="Stiekema W."/>
            <person name="Entian K.D."/>
            <person name="Terryn N."/>
            <person name="Harris B."/>
            <person name="Ansorge W."/>
            <person name="Brandt P."/>
            <person name="Grivell L."/>
            <person name="Rieger M."/>
            <person name="Weichselgartner M."/>
            <person name="de Simone V."/>
            <person name="Obermaier B."/>
            <person name="Mache R."/>
            <person name="Muller M."/>
            <person name="Kreis M."/>
            <person name="Delseny M."/>
            <person name="Puigdomenech P."/>
            <person name="Watson M."/>
            <person name="Schmidtheini T."/>
            <person name="Reichert B."/>
            <person name="Portatelle D."/>
            <person name="Perez-Alonso M."/>
            <person name="Boutry M."/>
            <person name="Bancroft I."/>
            <person name="Vos P."/>
            <person name="Hoheisel J."/>
            <person name="Zimmermann W."/>
            <person name="Wedler H."/>
            <person name="Ridley P."/>
            <person name="Langham S.A."/>
            <person name="McCullagh B."/>
            <person name="Bilham L."/>
            <person name="Robben J."/>
            <person name="Van der Schueren J."/>
            <person name="Grymonprez B."/>
            <person name="Chuang Y.J."/>
            <person name="Vandenbussche F."/>
            <person name="Braeken M."/>
            <person name="Weltjens I."/>
            <person name="Voet M."/>
            <person name="Bastiaens I."/>
            <person name="Aert R."/>
            <person name="Defoor E."/>
            <person name="Weitzenegger T."/>
            <person name="Bothe G."/>
            <person name="Ramsperger U."/>
            <person name="Hilbert H."/>
            <person name="Braun M."/>
            <person name="Holzer E."/>
            <person name="Brandt A."/>
            <person name="Peters S."/>
            <person name="van Staveren M."/>
            <person name="Dirske W."/>
            <person name="Mooijman P."/>
            <person name="Klein Lankhorst R."/>
            <person name="Rose M."/>
            <person name="Hauf J."/>
            <person name="Kotter P."/>
            <person name="Berneiser S."/>
            <person name="Hempel S."/>
            <person name="Feldpausch M."/>
            <person name="Lamberth S."/>
            <person name="Van den Daele H."/>
            <person name="De Keyser A."/>
            <person name="Buysshaert C."/>
            <person name="Gielen J."/>
            <person name="Villarroel R."/>
            <person name="De Clercq R."/>
            <person name="Van Montagu M."/>
            <person name="Rogers J."/>
            <person name="Cronin A."/>
            <person name="Quail M."/>
            <person name="Bray-Allen S."/>
            <person name="Clark L."/>
            <person name="Doggett J."/>
            <person name="Hall S."/>
            <person name="Kay M."/>
            <person name="Lennard N."/>
            <person name="McLay K."/>
            <person name="Mayes R."/>
            <person name="Pettett A."/>
            <person name="Rajandream M.A."/>
            <person name="Lyne M."/>
            <person name="Benes V."/>
            <person name="Rechmann S."/>
            <person name="Borkova D."/>
            <person name="Blocker H."/>
            <person name="Scharfe M."/>
            <person name="Grimm M."/>
            <person name="Lohnert T.H."/>
            <person name="Dose S."/>
            <person name="de Haan M."/>
            <person name="Maarse A."/>
            <person name="Schafer M."/>
            <person name="Muller-Auer S."/>
            <person name="Gabel C."/>
            <person name="Fuchs M."/>
            <person name="Fartmann B."/>
            <person name="Granderath K."/>
            <person name="Dauner D."/>
            <person name="Herzl A."/>
            <person name="Neumann S."/>
            <person name="Argiriou A."/>
            <person name="Vitale D."/>
            <person name="Liguori R."/>
            <person name="Piravandi E."/>
            <person name="Massenet O."/>
            <person name="Quigley F."/>
            <person name="Clabauld G."/>
            <person name="Mundlein A."/>
            <person name="Felber R."/>
            <person name="Schnabl S."/>
            <person name="Hiller R."/>
            <person name="Schmidt W."/>
            <person name="Lecharny A."/>
            <person name="Aubourg S."/>
            <person name="Chefdor F."/>
            <person name="Cooke R."/>
            <person name="Berger C."/>
            <person name="Montfort A."/>
            <person name="Casacuberta E."/>
            <person name="Gibbons T."/>
            <person name="Weber N."/>
            <person name="Vandenbol M."/>
            <person name="Bargues M."/>
            <person name="Terol J."/>
            <person name="Torres A."/>
            <person name="Perez-Perez A."/>
            <person name="Purnelle B."/>
            <person name="Bent E."/>
            <person name="Johnson S."/>
            <person name="Tacon D."/>
            <person name="Jesse T."/>
            <person name="Heijnen L."/>
            <person name="Schwarz S."/>
            <person name="Scholler P."/>
            <person name="Heber S."/>
            <person name="Francs P."/>
            <person name="Bielke C."/>
            <person name="Frishman D."/>
            <person name="Haase D."/>
            <person name="Lemcke K."/>
            <person name="Mewes H.W."/>
            <person name="Stocker S."/>
            <person name="Zaccaria P."/>
            <person name="Bevan M."/>
            <person name="Wilson R.K."/>
            <person name="de la Bastide M."/>
            <person name="Habermann K."/>
            <person name="Parnell L."/>
            <person name="Dedhia N."/>
            <person name="Gnoj L."/>
            <person name="Schutz K."/>
            <person name="Huang E."/>
            <person name="Spiegel L."/>
            <person name="Sehkon M."/>
            <person name="Murray J."/>
            <person name="Sheet P."/>
            <person name="Cordes M."/>
            <person name="Abu-Threideh J."/>
            <person name="Stoneking T."/>
            <person name="Kalicki J."/>
            <person name="Graves T."/>
            <person name="Harmon G."/>
            <person name="Edwards J."/>
            <person name="Latreille P."/>
            <person name="Courtney L."/>
            <person name="Cloud J."/>
            <person name="Abbott A."/>
            <person name="Scott K."/>
            <person name="Johnson D."/>
            <person name="Minx P."/>
            <person name="Bentley D."/>
            <person name="Fulton B."/>
            <person name="Miller N."/>
            <person name="Greco T."/>
            <person name="Kemp K."/>
            <person name="Kramer J."/>
            <person name="Fulton L."/>
            <person name="Mardis E."/>
            <person name="Dante M."/>
            <person name="Pepin K."/>
            <person name="Hillier L."/>
            <person name="Nelson J."/>
            <person name="Spieth J."/>
            <person name="Ryan E."/>
            <person name="Andrews S."/>
            <person name="Geisel C."/>
            <person name="Layman D."/>
            <person name="Du H."/>
            <person name="Ali J."/>
            <person name="Berghoff A."/>
            <person name="Jones K."/>
            <person name="Drone K."/>
            <person name="Cotton M."/>
            <person name="Joshu C."/>
            <person name="Antonoiu B."/>
            <person name="Zidanic M."/>
            <person name="Strong C."/>
            <person name="Sun H."/>
            <person name="Lamar B."/>
            <person name="Yordan C."/>
            <person name="Ma P."/>
            <person name="Zhong J."/>
            <person name="Preston R."/>
            <person name="Vil D."/>
            <person name="Shekher M."/>
            <person name="Matero A."/>
            <person name="Shah R."/>
            <person name="Swaby I.K."/>
            <person name="O'Shaughnessy A."/>
            <person name="Rodriguez M."/>
            <person name="Hoffmann J."/>
            <person name="Till S."/>
            <person name="Granat S."/>
            <person name="Shohdy N."/>
            <person name="Hasegawa A."/>
            <person name="Hameed A."/>
            <person name="Lodhi M."/>
            <person name="Johnson A."/>
            <person name="Chen E."/>
            <person name="Marra M."/>
            <person name="Martienssen R."/>
            <person name="McCombie W.R."/>
        </authorList>
    </citation>
    <scope>NUCLEOTIDE SEQUENCE [LARGE SCALE GENOMIC DNA]</scope>
    <source>
        <strain>cv. Columbia</strain>
    </source>
</reference>
<proteinExistence type="predicted"/>
<organism evidence="2">
    <name type="scientific">Arabidopsis thaliana</name>
    <name type="common">Mouse-ear cress</name>
    <dbReference type="NCBI Taxonomy" id="3702"/>
    <lineage>
        <taxon>Eukaryota</taxon>
        <taxon>Viridiplantae</taxon>
        <taxon>Streptophyta</taxon>
        <taxon>Embryophyta</taxon>
        <taxon>Tracheophyta</taxon>
        <taxon>Spermatophyta</taxon>
        <taxon>Magnoliopsida</taxon>
        <taxon>eudicotyledons</taxon>
        <taxon>Gunneridae</taxon>
        <taxon>Pentapetalae</taxon>
        <taxon>rosids</taxon>
        <taxon>malvids</taxon>
        <taxon>Brassicales</taxon>
        <taxon>Brassicaceae</taxon>
        <taxon>Camelineae</taxon>
        <taxon>Arabidopsis</taxon>
    </lineage>
</organism>
<dbReference type="InterPro" id="IPR043502">
    <property type="entry name" value="DNA/RNA_pol_sf"/>
</dbReference>
<dbReference type="PIR" id="G85076">
    <property type="entry name" value="G85076"/>
</dbReference>
<protein>
    <submittedName>
        <fullName evidence="2">F5K24.12 protein</fullName>
    </submittedName>
    <submittedName>
        <fullName evidence="3">Putative reverse transcriptase</fullName>
    </submittedName>
</protein>
<dbReference type="InterPro" id="IPR000477">
    <property type="entry name" value="RT_dom"/>
</dbReference>